<proteinExistence type="predicted"/>
<name>A0A0J1GRU0_9GAMM</name>
<comment type="caution">
    <text evidence="1">The sequence shown here is derived from an EMBL/GenBank/DDBJ whole genome shotgun (WGS) entry which is preliminary data.</text>
</comment>
<protein>
    <submittedName>
        <fullName evidence="1">Uncharacterized protein</fullName>
    </submittedName>
</protein>
<organism evidence="1 2">
    <name type="scientific">Photobacterium aphoticum</name>
    <dbReference type="NCBI Taxonomy" id="754436"/>
    <lineage>
        <taxon>Bacteria</taxon>
        <taxon>Pseudomonadati</taxon>
        <taxon>Pseudomonadota</taxon>
        <taxon>Gammaproteobacteria</taxon>
        <taxon>Vibrionales</taxon>
        <taxon>Vibrionaceae</taxon>
        <taxon>Photobacterium</taxon>
    </lineage>
</organism>
<evidence type="ECO:0000313" key="1">
    <source>
        <dbReference type="EMBL" id="KLV02139.1"/>
    </source>
</evidence>
<dbReference type="Proteomes" id="UP000036426">
    <property type="component" value="Unassembled WGS sequence"/>
</dbReference>
<accession>A0A0J1GRU0</accession>
<sequence length="128" mass="14588">MIIIEVIAFMNTYIHQTNKRLRIRSDYIRDHSAEVEQLISQLYDIEAITEIKHKKYAGSVAISFDNTQISAEDILDTVESHHWLRENNRPTFIENAVTKGTKTFAKGVAVMALKRIAGPSVSRLLLSM</sequence>
<gene>
    <name evidence="1" type="ORF">ABT58_05025</name>
</gene>
<reference evidence="1 2" key="1">
    <citation type="submission" date="2015-05" db="EMBL/GenBank/DDBJ databases">
        <title>Photobacterium galathea sp. nov.</title>
        <authorList>
            <person name="Machado H."/>
            <person name="Gram L."/>
        </authorList>
    </citation>
    <scope>NUCLEOTIDE SEQUENCE [LARGE SCALE GENOMIC DNA]</scope>
    <source>
        <strain evidence="1 2">DSM 25995</strain>
    </source>
</reference>
<keyword evidence="2" id="KW-1185">Reference proteome</keyword>
<evidence type="ECO:0000313" key="2">
    <source>
        <dbReference type="Proteomes" id="UP000036426"/>
    </source>
</evidence>
<dbReference type="PATRIC" id="fig|754436.4.peg.1069"/>
<dbReference type="Pfam" id="PF19991">
    <property type="entry name" value="HMA_2"/>
    <property type="match status" value="1"/>
</dbReference>
<dbReference type="EMBL" id="LDOV01000010">
    <property type="protein sequence ID" value="KLV02139.1"/>
    <property type="molecule type" value="Genomic_DNA"/>
</dbReference>
<dbReference type="OrthoDB" id="6630204at2"/>
<dbReference type="AlphaFoldDB" id="A0A0J1GRU0"/>